<dbReference type="InterPro" id="IPR011765">
    <property type="entry name" value="Pept_M16_N"/>
</dbReference>
<accession>A0ABN7A7G8</accession>
<keyword evidence="13" id="KW-1185">Reference proteome</keyword>
<dbReference type="InterPro" id="IPR001431">
    <property type="entry name" value="Pept_M16_Zn_BS"/>
</dbReference>
<dbReference type="Pfam" id="PF22456">
    <property type="entry name" value="PqqF-like_C_4"/>
    <property type="match status" value="1"/>
</dbReference>
<dbReference type="Pfam" id="PF00675">
    <property type="entry name" value="Peptidase_M16"/>
    <property type="match status" value="1"/>
</dbReference>
<dbReference type="Pfam" id="PF05193">
    <property type="entry name" value="Peptidase_M16_C"/>
    <property type="match status" value="1"/>
</dbReference>
<feature type="domain" description="Peptidase M16 middle/third" evidence="10">
    <location>
        <begin position="418"/>
        <end position="698"/>
    </location>
</feature>
<feature type="domain" description="Coenzyme PQQ synthesis protein F-like C-terminal lobe" evidence="11">
    <location>
        <begin position="784"/>
        <end position="882"/>
    </location>
</feature>
<dbReference type="InterPro" id="IPR007863">
    <property type="entry name" value="Peptidase_M16_C"/>
</dbReference>
<evidence type="ECO:0000259" key="8">
    <source>
        <dbReference type="Pfam" id="PF00675"/>
    </source>
</evidence>
<comment type="similarity">
    <text evidence="1 7">Belongs to the peptidase M16 family.</text>
</comment>
<dbReference type="PANTHER" id="PTHR43690">
    <property type="entry name" value="NARDILYSIN"/>
    <property type="match status" value="1"/>
</dbReference>
<keyword evidence="4" id="KW-0378">Hydrolase</keyword>
<feature type="domain" description="Peptidase M16 C-terminal" evidence="9">
    <location>
        <begin position="234"/>
        <end position="412"/>
    </location>
</feature>
<evidence type="ECO:0000256" key="3">
    <source>
        <dbReference type="ARBA" id="ARBA00022723"/>
    </source>
</evidence>
<feature type="domain" description="Peptidase M16 N-terminal" evidence="8">
    <location>
        <begin position="70"/>
        <end position="204"/>
    </location>
</feature>
<dbReference type="InterPro" id="IPR054734">
    <property type="entry name" value="PqqF-like_C_4"/>
</dbReference>
<dbReference type="EMBL" id="AP028909">
    <property type="protein sequence ID" value="BES87918.1"/>
    <property type="molecule type" value="Genomic_DNA"/>
</dbReference>
<evidence type="ECO:0000313" key="12">
    <source>
        <dbReference type="EMBL" id="BES87918.1"/>
    </source>
</evidence>
<dbReference type="PROSITE" id="PS00143">
    <property type="entry name" value="INSULINASE"/>
    <property type="match status" value="1"/>
</dbReference>
<keyword evidence="6" id="KW-0482">Metalloprotease</keyword>
<dbReference type="InterPro" id="IPR011249">
    <property type="entry name" value="Metalloenz_LuxS/M16"/>
</dbReference>
<evidence type="ECO:0000259" key="10">
    <source>
        <dbReference type="Pfam" id="PF16187"/>
    </source>
</evidence>
<dbReference type="Proteomes" id="UP001307889">
    <property type="component" value="Chromosome 1"/>
</dbReference>
<evidence type="ECO:0000259" key="11">
    <source>
        <dbReference type="Pfam" id="PF22456"/>
    </source>
</evidence>
<keyword evidence="3" id="KW-0479">Metal-binding</keyword>
<dbReference type="Pfam" id="PF16187">
    <property type="entry name" value="Peptidase_M16_M"/>
    <property type="match status" value="1"/>
</dbReference>
<organism evidence="12 13">
    <name type="scientific">Nesidiocoris tenuis</name>
    <dbReference type="NCBI Taxonomy" id="355587"/>
    <lineage>
        <taxon>Eukaryota</taxon>
        <taxon>Metazoa</taxon>
        <taxon>Ecdysozoa</taxon>
        <taxon>Arthropoda</taxon>
        <taxon>Hexapoda</taxon>
        <taxon>Insecta</taxon>
        <taxon>Pterygota</taxon>
        <taxon>Neoptera</taxon>
        <taxon>Paraneoptera</taxon>
        <taxon>Hemiptera</taxon>
        <taxon>Heteroptera</taxon>
        <taxon>Panheteroptera</taxon>
        <taxon>Cimicomorpha</taxon>
        <taxon>Miridae</taxon>
        <taxon>Dicyphina</taxon>
        <taxon>Nesidiocoris</taxon>
    </lineage>
</organism>
<dbReference type="SUPFAM" id="SSF63411">
    <property type="entry name" value="LuxS/MPP-like metallohydrolase"/>
    <property type="match status" value="4"/>
</dbReference>
<dbReference type="PANTHER" id="PTHR43690:SF18">
    <property type="entry name" value="INSULIN-DEGRADING ENZYME-RELATED"/>
    <property type="match status" value="1"/>
</dbReference>
<keyword evidence="2" id="KW-0645">Protease</keyword>
<evidence type="ECO:0000256" key="2">
    <source>
        <dbReference type="ARBA" id="ARBA00022670"/>
    </source>
</evidence>
<keyword evidence="5" id="KW-0862">Zinc</keyword>
<name>A0ABN7A7G8_9HEMI</name>
<evidence type="ECO:0000256" key="5">
    <source>
        <dbReference type="ARBA" id="ARBA00022833"/>
    </source>
</evidence>
<evidence type="ECO:0000313" key="13">
    <source>
        <dbReference type="Proteomes" id="UP001307889"/>
    </source>
</evidence>
<protein>
    <submittedName>
        <fullName evidence="12">Insulinase (Peptidase family M16)</fullName>
    </submittedName>
</protein>
<evidence type="ECO:0000256" key="6">
    <source>
        <dbReference type="ARBA" id="ARBA00023049"/>
    </source>
</evidence>
<dbReference type="InterPro" id="IPR050626">
    <property type="entry name" value="Peptidase_M16"/>
</dbReference>
<gene>
    <name evidence="12" type="ORF">NTJ_00724</name>
</gene>
<sequence length="986" mass="113534">MFVLRCAVKHTRSALVPGSNVIQQSQRYYSCKMKENLIKPNRDTKVYDNIVKSAGDKRDYRGIELKNGMKVVLVSDPTTDKSAAAVCVNVGYLYDPDDLPGLAHFCEHMLFLGTKKYPNENDYTKFLSEHGGSSNASTTTERTTYYFDVSPEHFHDALDRFAQFFIGPLFNEDATDREVKAVDSEHEKNLQSDAWRFDQLQKSSSKAGHPFRKFGTGNKTTLDTLPKERGINVRDELLRFHNKWYSANIMTLAVLGKETIPELQKMVEDLFSEVENKEVQLQIDTDHPFQADEVCVKDFIVPIKDQRQLAVNFPIPNYDAYYTAGPANYLTHLIGHEGKGSLLSELRARSWCNSLSGGTRGDVKGFDLFCISVDLTEEGIDHVDDIVHLVFQYINMLKKEGPQKWVFDEHAKLLDMHFRFKDKSSPTASVHSISHKLLDYPFEDVLFGNYKLRDWRPDLIDELLGYLRPNNVRVSVVGKKFQSIADMKEKWYGTEYKLEKVDNSIIDMWSDNSLHSDLHLPEKNEFIPTDFNITPRDEPHQFPFIILQNEFCRAWYKQDDEYLLPKANIRFEFLSPLAYQDPLNCNLTYMFVILFKDALLEYAYAAQLAGLRWELTNTKYGMALGIGGYNDKQKVFLEKVMDKMVNFQVDPKRFEILKETYVRALKNFDSEQPYQLANYYLTVLLSEHSWTKTEMLDATEQLTVAELEDFIKRLLSKMHVESFVHGNVNKAGSLDLLLRNREVQLVDGANFVFELENNVHKSSCSENYYQCSLQTTENNMLLELFAQIVSEPCFNVLRTKEQLGYIVFSGMRRSNGTQGLRMIVQSDRHPREVDERVECFLESLDSYLENLTDVEFDNHKEALATRRLEKPKQMSAQSAIYWSEITNQQYNFDRANIEVAHLRTLSKKDVIKFYRDLIKADAPRRHKISVHIVSTAEGGAGATDKPPSTVNGQIIDDVTSFKSSQCLFPLVGPFINPNINFTKSKL</sequence>
<proteinExistence type="inferred from homology"/>
<evidence type="ECO:0000256" key="4">
    <source>
        <dbReference type="ARBA" id="ARBA00022801"/>
    </source>
</evidence>
<dbReference type="InterPro" id="IPR032632">
    <property type="entry name" value="Peptidase_M16_M"/>
</dbReference>
<reference evidence="12 13" key="1">
    <citation type="submission" date="2023-09" db="EMBL/GenBank/DDBJ databases">
        <title>Nesidiocoris tenuis whole genome shotgun sequence.</title>
        <authorList>
            <person name="Shibata T."/>
            <person name="Shimoda M."/>
            <person name="Kobayashi T."/>
            <person name="Uehara T."/>
        </authorList>
    </citation>
    <scope>NUCLEOTIDE SEQUENCE [LARGE SCALE GENOMIC DNA]</scope>
    <source>
        <strain evidence="12 13">Japan</strain>
    </source>
</reference>
<evidence type="ECO:0000256" key="1">
    <source>
        <dbReference type="ARBA" id="ARBA00007261"/>
    </source>
</evidence>
<evidence type="ECO:0000259" key="9">
    <source>
        <dbReference type="Pfam" id="PF05193"/>
    </source>
</evidence>
<evidence type="ECO:0000256" key="7">
    <source>
        <dbReference type="RuleBase" id="RU004447"/>
    </source>
</evidence>
<dbReference type="Gene3D" id="3.30.830.10">
    <property type="entry name" value="Metalloenzyme, LuxS/M16 peptidase-like"/>
    <property type="match status" value="4"/>
</dbReference>